<dbReference type="PROSITE" id="PS51284">
    <property type="entry name" value="DOC"/>
    <property type="match status" value="1"/>
</dbReference>
<evidence type="ECO:0000256" key="4">
    <source>
        <dbReference type="ARBA" id="ARBA00022786"/>
    </source>
</evidence>
<comment type="caution">
    <text evidence="8">The sequence shown here is derived from an EMBL/GenBank/DDBJ whole genome shotgun (WGS) entry which is preliminary data.</text>
</comment>
<dbReference type="GO" id="GO:0070979">
    <property type="term" value="P:protein K11-linked ubiquitination"/>
    <property type="evidence" value="ECO:0007669"/>
    <property type="project" value="TreeGrafter"/>
</dbReference>
<gene>
    <name evidence="8" type="ORF">GcM3_104020</name>
</gene>
<keyword evidence="3" id="KW-0498">Mitosis</keyword>
<dbReference type="GO" id="GO:0031145">
    <property type="term" value="P:anaphase-promoting complex-dependent catabolic process"/>
    <property type="evidence" value="ECO:0007669"/>
    <property type="project" value="InterPro"/>
</dbReference>
<keyword evidence="5" id="KW-0131">Cell cycle</keyword>
<organism evidence="8 9">
    <name type="scientific">Golovinomyces cichoracearum</name>
    <dbReference type="NCBI Taxonomy" id="62708"/>
    <lineage>
        <taxon>Eukaryota</taxon>
        <taxon>Fungi</taxon>
        <taxon>Dikarya</taxon>
        <taxon>Ascomycota</taxon>
        <taxon>Pezizomycotina</taxon>
        <taxon>Leotiomycetes</taxon>
        <taxon>Erysiphales</taxon>
        <taxon>Erysiphaceae</taxon>
        <taxon>Golovinomyces</taxon>
    </lineage>
</organism>
<sequence>MASSPSTVSDGFNQLRFQRESMTNNRTLARSSRPLIVNDSSWHREESEPGNRRGSYSTINEARESINENPNTYPDGCTEEEEERMEKVHMHVDAPFNPEYFGLKEIGNHASWTVSSFKPGCGVDALRDEETSLFWQSDGPQPHYLNIHFSRLVSIVLIRMFLDFDADESYTPTRITLLAGTGYHDLIIFNSLTFEQPRGWINIPLDQAGGGEDGKTLRAFLLQIKITENHQNGKDTHVRGLKIYAQDEREKNAIGNIRPSMRTLKNMVNGNSTERGWLREPDWIDDPQLR</sequence>
<proteinExistence type="inferred from homology"/>
<dbReference type="SMART" id="SM01337">
    <property type="entry name" value="APC10"/>
    <property type="match status" value="1"/>
</dbReference>
<protein>
    <submittedName>
        <fullName evidence="8">Anaphase-promoting complex subunit 10</fullName>
    </submittedName>
</protein>
<feature type="region of interest" description="Disordered" evidence="6">
    <location>
        <begin position="1"/>
        <end position="57"/>
    </location>
</feature>
<reference evidence="8 9" key="1">
    <citation type="journal article" date="2018" name="BMC Genomics">
        <title>Comparative genome analyses reveal sequence features reflecting distinct modes of host-adaptation between dicot and monocot powdery mildew.</title>
        <authorList>
            <person name="Wu Y."/>
            <person name="Ma X."/>
            <person name="Pan Z."/>
            <person name="Kale S.D."/>
            <person name="Song Y."/>
            <person name="King H."/>
            <person name="Zhang Q."/>
            <person name="Presley C."/>
            <person name="Deng X."/>
            <person name="Wei C.I."/>
            <person name="Xiao S."/>
        </authorList>
    </citation>
    <scope>NUCLEOTIDE SEQUENCE [LARGE SCALE GENOMIC DNA]</scope>
    <source>
        <strain evidence="8">UMSG3</strain>
    </source>
</reference>
<dbReference type="CDD" id="cd08366">
    <property type="entry name" value="APC10"/>
    <property type="match status" value="1"/>
</dbReference>
<dbReference type="EMBL" id="MCBQ01010495">
    <property type="protein sequence ID" value="RKF71313.1"/>
    <property type="molecule type" value="Genomic_DNA"/>
</dbReference>
<dbReference type="Proteomes" id="UP000283383">
    <property type="component" value="Unassembled WGS sequence"/>
</dbReference>
<dbReference type="GO" id="GO:0051301">
    <property type="term" value="P:cell division"/>
    <property type="evidence" value="ECO:0007669"/>
    <property type="project" value="UniProtKB-KW"/>
</dbReference>
<feature type="compositionally biased region" description="Basic and acidic residues" evidence="6">
    <location>
        <begin position="41"/>
        <end position="51"/>
    </location>
</feature>
<comment type="similarity">
    <text evidence="1">Belongs to the APC10 family.</text>
</comment>
<dbReference type="PANTHER" id="PTHR12936">
    <property type="entry name" value="ANAPHASE-PROMOTING COMPLEX 10"/>
    <property type="match status" value="1"/>
</dbReference>
<evidence type="ECO:0000256" key="6">
    <source>
        <dbReference type="SAM" id="MobiDB-lite"/>
    </source>
</evidence>
<dbReference type="PANTHER" id="PTHR12936:SF0">
    <property type="entry name" value="ANAPHASE-PROMOTING COMPLEX SUBUNIT 10"/>
    <property type="match status" value="1"/>
</dbReference>
<evidence type="ECO:0000259" key="7">
    <source>
        <dbReference type="PROSITE" id="PS51284"/>
    </source>
</evidence>
<dbReference type="GO" id="GO:0005680">
    <property type="term" value="C:anaphase-promoting complex"/>
    <property type="evidence" value="ECO:0007669"/>
    <property type="project" value="InterPro"/>
</dbReference>
<dbReference type="Pfam" id="PF03256">
    <property type="entry name" value="ANAPC10"/>
    <property type="match status" value="1"/>
</dbReference>
<evidence type="ECO:0000256" key="2">
    <source>
        <dbReference type="ARBA" id="ARBA00022618"/>
    </source>
</evidence>
<evidence type="ECO:0000313" key="8">
    <source>
        <dbReference type="EMBL" id="RKF71313.1"/>
    </source>
</evidence>
<keyword evidence="2" id="KW-0132">Cell division</keyword>
<evidence type="ECO:0000256" key="5">
    <source>
        <dbReference type="ARBA" id="ARBA00023306"/>
    </source>
</evidence>
<keyword evidence="9" id="KW-1185">Reference proteome</keyword>
<dbReference type="STRING" id="62708.A0A420I9X0"/>
<name>A0A420I9X0_9PEZI</name>
<dbReference type="InterPro" id="IPR016901">
    <property type="entry name" value="APC10/Doc1"/>
</dbReference>
<dbReference type="Gene3D" id="2.60.120.260">
    <property type="entry name" value="Galactose-binding domain-like"/>
    <property type="match status" value="1"/>
</dbReference>
<dbReference type="SUPFAM" id="SSF49785">
    <property type="entry name" value="Galactose-binding domain-like"/>
    <property type="match status" value="1"/>
</dbReference>
<keyword evidence="4" id="KW-0833">Ubl conjugation pathway</keyword>
<dbReference type="AlphaFoldDB" id="A0A420I9X0"/>
<evidence type="ECO:0000313" key="9">
    <source>
        <dbReference type="Proteomes" id="UP000283383"/>
    </source>
</evidence>
<evidence type="ECO:0000256" key="1">
    <source>
        <dbReference type="ARBA" id="ARBA00006762"/>
    </source>
</evidence>
<accession>A0A420I9X0</accession>
<dbReference type="InterPro" id="IPR008979">
    <property type="entry name" value="Galactose-bd-like_sf"/>
</dbReference>
<feature type="domain" description="DOC" evidence="7">
    <location>
        <begin position="82"/>
        <end position="270"/>
    </location>
</feature>
<feature type="compositionally biased region" description="Polar residues" evidence="6">
    <location>
        <begin position="1"/>
        <end position="30"/>
    </location>
</feature>
<dbReference type="InterPro" id="IPR004939">
    <property type="entry name" value="APC_su10/DOC_dom"/>
</dbReference>
<evidence type="ECO:0000256" key="3">
    <source>
        <dbReference type="ARBA" id="ARBA00022776"/>
    </source>
</evidence>